<gene>
    <name evidence="2" type="primary">Necator_chrV.g17357</name>
    <name evidence="2" type="ORF">RB195_012568</name>
</gene>
<dbReference type="Proteomes" id="UP001303046">
    <property type="component" value="Unassembled WGS sequence"/>
</dbReference>
<accession>A0ABR1DRQ0</accession>
<evidence type="ECO:0000313" key="2">
    <source>
        <dbReference type="EMBL" id="KAK6753040.1"/>
    </source>
</evidence>
<organism evidence="2 3">
    <name type="scientific">Necator americanus</name>
    <name type="common">Human hookworm</name>
    <dbReference type="NCBI Taxonomy" id="51031"/>
    <lineage>
        <taxon>Eukaryota</taxon>
        <taxon>Metazoa</taxon>
        <taxon>Ecdysozoa</taxon>
        <taxon>Nematoda</taxon>
        <taxon>Chromadorea</taxon>
        <taxon>Rhabditida</taxon>
        <taxon>Rhabditina</taxon>
        <taxon>Rhabditomorpha</taxon>
        <taxon>Strongyloidea</taxon>
        <taxon>Ancylostomatidae</taxon>
        <taxon>Bunostominae</taxon>
        <taxon>Necator</taxon>
    </lineage>
</organism>
<evidence type="ECO:0000256" key="1">
    <source>
        <dbReference type="SAM" id="MobiDB-lite"/>
    </source>
</evidence>
<name>A0ABR1DRQ0_NECAM</name>
<feature type="region of interest" description="Disordered" evidence="1">
    <location>
        <begin position="160"/>
        <end position="180"/>
    </location>
</feature>
<protein>
    <submittedName>
        <fullName evidence="2">Uncharacterized protein</fullName>
    </submittedName>
</protein>
<comment type="caution">
    <text evidence="2">The sequence shown here is derived from an EMBL/GenBank/DDBJ whole genome shotgun (WGS) entry which is preliminary data.</text>
</comment>
<keyword evidence="3" id="KW-1185">Reference proteome</keyword>
<reference evidence="2 3" key="1">
    <citation type="submission" date="2023-08" db="EMBL/GenBank/DDBJ databases">
        <title>A Necator americanus chromosomal reference genome.</title>
        <authorList>
            <person name="Ilik V."/>
            <person name="Petrzelkova K.J."/>
            <person name="Pardy F."/>
            <person name="Fuh T."/>
            <person name="Niatou-Singa F.S."/>
            <person name="Gouil Q."/>
            <person name="Baker L."/>
            <person name="Ritchie M.E."/>
            <person name="Jex A.R."/>
            <person name="Gazzola D."/>
            <person name="Li H."/>
            <person name="Toshio Fujiwara R."/>
            <person name="Zhan B."/>
            <person name="Aroian R.V."/>
            <person name="Pafco B."/>
            <person name="Schwarz E.M."/>
        </authorList>
    </citation>
    <scope>NUCLEOTIDE SEQUENCE [LARGE SCALE GENOMIC DNA]</scope>
    <source>
        <strain evidence="2 3">Aroian</strain>
        <tissue evidence="2">Whole animal</tissue>
    </source>
</reference>
<proteinExistence type="predicted"/>
<dbReference type="EMBL" id="JAVFWL010000005">
    <property type="protein sequence ID" value="KAK6753040.1"/>
    <property type="molecule type" value="Genomic_DNA"/>
</dbReference>
<sequence length="200" mass="23494">MRIFPLIRSYAHVVIRYSTAAAHRNVANEVKEILRIAATGDLDSALRKHEQFRQTNDVPDWGVVKLSSILLVNGREKESEHLLRQHYQEYGAEHRFARKSLIQEAQVTAALLRVMNCPQDDAVHNAFQLYHWLLKGRYCSNRDAYILLFVEKALERASNDSHDHIHATTKDDKRYSKRYEKKSEEEEKRWNYHIACHSTH</sequence>
<evidence type="ECO:0000313" key="3">
    <source>
        <dbReference type="Proteomes" id="UP001303046"/>
    </source>
</evidence>